<dbReference type="RefSeq" id="WP_016165329.1">
    <property type="nucleotide sequence ID" value="NZ_BBNK01000011.1"/>
</dbReference>
<evidence type="ECO:0000313" key="1">
    <source>
        <dbReference type="EMBL" id="KAB1853303.1"/>
    </source>
</evidence>
<sequence>MQTFNNFKEREQKARNAIWQSYLQDVGLDNQVRLYVEHHLQEISPQYWQHHTGLTRPEAKQVIELLSTQRFLDFHSVEENDDSIDFSLPENVTDYVLCVSFDEDGNVEDISMES</sequence>
<protein>
    <submittedName>
        <fullName evidence="1">DUF2004 domain-containing protein</fullName>
    </submittedName>
</protein>
<accession>A0A5N4WCH0</accession>
<dbReference type="Proteomes" id="UP000325788">
    <property type="component" value="Unassembled WGS sequence"/>
</dbReference>
<proteinExistence type="predicted"/>
<dbReference type="AlphaFoldDB" id="A0A5N4WCH0"/>
<organism evidence="1 2">
    <name type="scientific">Acinetobacter tandoii</name>
    <dbReference type="NCBI Taxonomy" id="202954"/>
    <lineage>
        <taxon>Bacteria</taxon>
        <taxon>Pseudomonadati</taxon>
        <taxon>Pseudomonadota</taxon>
        <taxon>Gammaproteobacteria</taxon>
        <taxon>Moraxellales</taxon>
        <taxon>Moraxellaceae</taxon>
        <taxon>Acinetobacter</taxon>
    </lineage>
</organism>
<evidence type="ECO:0000313" key="2">
    <source>
        <dbReference type="Proteomes" id="UP000325788"/>
    </source>
</evidence>
<dbReference type="EMBL" id="VXLD01000009">
    <property type="protein sequence ID" value="KAB1853303.1"/>
    <property type="molecule type" value="Genomic_DNA"/>
</dbReference>
<comment type="caution">
    <text evidence="1">The sequence shown here is derived from an EMBL/GenBank/DDBJ whole genome shotgun (WGS) entry which is preliminary data.</text>
</comment>
<gene>
    <name evidence="1" type="ORF">F4W09_12685</name>
</gene>
<reference evidence="1 2" key="1">
    <citation type="submission" date="2019-09" db="EMBL/GenBank/DDBJ databases">
        <title>Draft genome sequence of Acinetobacter tandoii W4-4-4 isolated from environmental water sample.</title>
        <authorList>
            <person name="Wee S.K."/>
            <person name="Yan B."/>
            <person name="Mustaffa S.B."/>
            <person name="Yap E.P.H."/>
        </authorList>
    </citation>
    <scope>NUCLEOTIDE SEQUENCE [LARGE SCALE GENOMIC DNA]</scope>
    <source>
        <strain evidence="1 2">W4-4-4</strain>
    </source>
</reference>
<name>A0A5N4WCH0_9GAMM</name>